<dbReference type="EMBL" id="JACOFX010000021">
    <property type="protein sequence ID" value="MBC3910933.1"/>
    <property type="molecule type" value="Genomic_DNA"/>
</dbReference>
<protein>
    <submittedName>
        <fullName evidence="2">DUF2807 domain-containing protein</fullName>
    </submittedName>
</protein>
<keyword evidence="3" id="KW-1185">Reference proteome</keyword>
<comment type="caution">
    <text evidence="2">The sequence shown here is derived from an EMBL/GenBank/DDBJ whole genome shotgun (WGS) entry which is preliminary data.</text>
</comment>
<name>A0ABR6ZGW6_9BURK</name>
<dbReference type="Proteomes" id="UP000646911">
    <property type="component" value="Unassembled WGS sequence"/>
</dbReference>
<gene>
    <name evidence="2" type="ORF">H8L47_25500</name>
</gene>
<dbReference type="Pfam" id="PF10988">
    <property type="entry name" value="DUF2807"/>
    <property type="match status" value="1"/>
</dbReference>
<sequence>MMDFFKIGDESASGSTWSRLENYVKQERQMQPVQKIVIKGAVEVIFRRSDKPQLVVAAEFKEALESVFTSFKGGKLVIEQETVNILSGDSGSFTRENNVFHGGVGQVIMGDMTFSGGKILMNKAIGRVVVGIALPAAPTISIKGSGDATLIDLDQADLKLKIQGSGDIAASGMVEYLDVEIAGSGDVDASQLVADQADLSVSGSGEIDALVRNAVHASVLGSGDIVVRGNPATRNSRTLGTGKIKFR</sequence>
<evidence type="ECO:0000313" key="2">
    <source>
        <dbReference type="EMBL" id="MBC3910933.1"/>
    </source>
</evidence>
<evidence type="ECO:0000259" key="1">
    <source>
        <dbReference type="Pfam" id="PF10988"/>
    </source>
</evidence>
<evidence type="ECO:0000313" key="3">
    <source>
        <dbReference type="Proteomes" id="UP000646911"/>
    </source>
</evidence>
<feature type="domain" description="Putative auto-transporter adhesin head GIN" evidence="1">
    <location>
        <begin position="34"/>
        <end position="231"/>
    </location>
</feature>
<reference evidence="2 3" key="1">
    <citation type="submission" date="2020-08" db="EMBL/GenBank/DDBJ databases">
        <title>Novel species isolated from subtropical streams in China.</title>
        <authorList>
            <person name="Lu H."/>
        </authorList>
    </citation>
    <scope>NUCLEOTIDE SEQUENCE [LARGE SCALE GENOMIC DNA]</scope>
    <source>
        <strain evidence="2 3">NL8W</strain>
    </source>
</reference>
<dbReference type="PANTHER" id="PTHR39200:SF1">
    <property type="entry name" value="AUTO-TRANSPORTER ADHESIN HEAD GIN DOMAIN-CONTAINING PROTEIN-RELATED"/>
    <property type="match status" value="1"/>
</dbReference>
<dbReference type="PANTHER" id="PTHR39200">
    <property type="entry name" value="HYPOTHETICAL EXPORTED PROTEIN"/>
    <property type="match status" value="1"/>
</dbReference>
<organism evidence="2 3">
    <name type="scientific">Undibacterium umbellatum</name>
    <dbReference type="NCBI Taxonomy" id="2762300"/>
    <lineage>
        <taxon>Bacteria</taxon>
        <taxon>Pseudomonadati</taxon>
        <taxon>Pseudomonadota</taxon>
        <taxon>Betaproteobacteria</taxon>
        <taxon>Burkholderiales</taxon>
        <taxon>Oxalobacteraceae</taxon>
        <taxon>Undibacterium</taxon>
    </lineage>
</organism>
<accession>A0ABR6ZGW6</accession>
<proteinExistence type="predicted"/>
<dbReference type="Gene3D" id="2.160.20.120">
    <property type="match status" value="1"/>
</dbReference>
<dbReference type="InterPro" id="IPR021255">
    <property type="entry name" value="DUF2807"/>
</dbReference>